<dbReference type="InterPro" id="IPR013785">
    <property type="entry name" value="Aldolase_TIM"/>
</dbReference>
<dbReference type="AlphaFoldDB" id="A0A2M8DPX8"/>
<dbReference type="Proteomes" id="UP000230136">
    <property type="component" value="Unassembled WGS sequence"/>
</dbReference>
<dbReference type="GO" id="GO:0003824">
    <property type="term" value="F:catalytic activity"/>
    <property type="evidence" value="ECO:0007669"/>
    <property type="project" value="InterPro"/>
</dbReference>
<keyword evidence="2" id="KW-0004">4Fe-4S</keyword>
<dbReference type="SUPFAM" id="SSF102114">
    <property type="entry name" value="Radical SAM enzymes"/>
    <property type="match status" value="1"/>
</dbReference>
<dbReference type="PIRSF" id="PIRSF037420">
    <property type="entry name" value="PQQ_syn_pqqE"/>
    <property type="match status" value="1"/>
</dbReference>
<keyword evidence="5" id="KW-0408">Iron</keyword>
<dbReference type="PROSITE" id="PS51918">
    <property type="entry name" value="RADICAL_SAM"/>
    <property type="match status" value="1"/>
</dbReference>
<comment type="caution">
    <text evidence="8">The sequence shown here is derived from an EMBL/GenBank/DDBJ whole genome shotgun (WGS) entry which is preliminary data.</text>
</comment>
<accession>A0A2M8DPX8</accession>
<evidence type="ECO:0000313" key="8">
    <source>
        <dbReference type="EMBL" id="PJC00959.1"/>
    </source>
</evidence>
<dbReference type="Gene3D" id="3.20.20.70">
    <property type="entry name" value="Aldolase class I"/>
    <property type="match status" value="1"/>
</dbReference>
<evidence type="ECO:0000256" key="6">
    <source>
        <dbReference type="ARBA" id="ARBA00023014"/>
    </source>
</evidence>
<keyword evidence="3" id="KW-0949">S-adenosyl-L-methionine</keyword>
<evidence type="ECO:0000256" key="5">
    <source>
        <dbReference type="ARBA" id="ARBA00023004"/>
    </source>
</evidence>
<comment type="cofactor">
    <cofactor evidence="1">
        <name>[4Fe-4S] cluster</name>
        <dbReference type="ChEBI" id="CHEBI:49883"/>
    </cofactor>
</comment>
<dbReference type="InterPro" id="IPR007197">
    <property type="entry name" value="rSAM"/>
</dbReference>
<dbReference type="CDD" id="cd01335">
    <property type="entry name" value="Radical_SAM"/>
    <property type="match status" value="1"/>
</dbReference>
<proteinExistence type="predicted"/>
<evidence type="ECO:0000313" key="9">
    <source>
        <dbReference type="Proteomes" id="UP000230136"/>
    </source>
</evidence>
<dbReference type="GO" id="GO:0051539">
    <property type="term" value="F:4 iron, 4 sulfur cluster binding"/>
    <property type="evidence" value="ECO:0007669"/>
    <property type="project" value="UniProtKB-KW"/>
</dbReference>
<dbReference type="PANTHER" id="PTHR11228">
    <property type="entry name" value="RADICAL SAM DOMAIN PROTEIN"/>
    <property type="match status" value="1"/>
</dbReference>
<organism evidence="8 9">
    <name type="scientific">Candidatus Komeilibacteria bacterium CG_4_9_14_0_8_um_filter_36_9</name>
    <dbReference type="NCBI Taxonomy" id="1974473"/>
    <lineage>
        <taxon>Bacteria</taxon>
        <taxon>Candidatus Komeiliibacteriota</taxon>
    </lineage>
</organism>
<dbReference type="InterPro" id="IPR058240">
    <property type="entry name" value="rSAM_sf"/>
</dbReference>
<dbReference type="SFLD" id="SFLDG01067">
    <property type="entry name" value="SPASM/twitch_domain_containing"/>
    <property type="match status" value="1"/>
</dbReference>
<evidence type="ECO:0000256" key="3">
    <source>
        <dbReference type="ARBA" id="ARBA00022691"/>
    </source>
</evidence>
<protein>
    <recommendedName>
        <fullName evidence="7">Radical SAM core domain-containing protein</fullName>
    </recommendedName>
</protein>
<dbReference type="EMBL" id="PFSY01000223">
    <property type="protein sequence ID" value="PJC00959.1"/>
    <property type="molecule type" value="Genomic_DNA"/>
</dbReference>
<dbReference type="GO" id="GO:0046872">
    <property type="term" value="F:metal ion binding"/>
    <property type="evidence" value="ECO:0007669"/>
    <property type="project" value="UniProtKB-KW"/>
</dbReference>
<dbReference type="SFLD" id="SFLDG01386">
    <property type="entry name" value="main_SPASM_domain-containing"/>
    <property type="match status" value="1"/>
</dbReference>
<sequence length="364" mass="40532">MNRVGGVNGIFAPPTPTLQEETMNELVSLKSPISVNFEVTPVCDLACEFCFNAEMECKKLNHSPLKRVMSILNKLAEAEVFEVRLFGGEFFVYPYWREVLEYADKLDFFLSFVSNGTHVNAKVAQELVAHRIIGGAISLHGTKEIHENITQVDGSFNTAVNGMRACVENGIGISVLYTLTRANHLSIFDTCRWLKENGVGIDEINVGRLTPYGRAKSDWEQVKLSLHDYLSVFPQLERIRNELGILASFGDAFPLCLLSAKYHDYVIGCWQGTGFGHIDHLGNVRSCSIAKGSYGNILETPLTKIWIERLAHFRSLKWLPIKCQACDNFCGGGCSASCYDGGMYAPDEFIRQSKGGNHERQVCA</sequence>
<name>A0A2M8DPX8_9BACT</name>
<dbReference type="InterPro" id="IPR050377">
    <property type="entry name" value="Radical_SAM_PqqE_MftC-like"/>
</dbReference>
<evidence type="ECO:0000256" key="1">
    <source>
        <dbReference type="ARBA" id="ARBA00001966"/>
    </source>
</evidence>
<evidence type="ECO:0000256" key="4">
    <source>
        <dbReference type="ARBA" id="ARBA00022723"/>
    </source>
</evidence>
<keyword evidence="4" id="KW-0479">Metal-binding</keyword>
<dbReference type="PANTHER" id="PTHR11228:SF7">
    <property type="entry name" value="PQQA PEPTIDE CYCLASE"/>
    <property type="match status" value="1"/>
</dbReference>
<evidence type="ECO:0000256" key="2">
    <source>
        <dbReference type="ARBA" id="ARBA00022485"/>
    </source>
</evidence>
<gene>
    <name evidence="8" type="ORF">CO073_04810</name>
</gene>
<dbReference type="InterPro" id="IPR017200">
    <property type="entry name" value="PqqE-like"/>
</dbReference>
<evidence type="ECO:0000259" key="7">
    <source>
        <dbReference type="PROSITE" id="PS51918"/>
    </source>
</evidence>
<keyword evidence="6" id="KW-0411">Iron-sulfur</keyword>
<reference evidence="9" key="1">
    <citation type="submission" date="2017-09" db="EMBL/GenBank/DDBJ databases">
        <title>Depth-based differentiation of microbial function through sediment-hosted aquifers and enrichment of novel symbionts in the deep terrestrial subsurface.</title>
        <authorList>
            <person name="Probst A.J."/>
            <person name="Ladd B."/>
            <person name="Jarett J.K."/>
            <person name="Geller-Mcgrath D.E."/>
            <person name="Sieber C.M.K."/>
            <person name="Emerson J.B."/>
            <person name="Anantharaman K."/>
            <person name="Thomas B.C."/>
            <person name="Malmstrom R."/>
            <person name="Stieglmeier M."/>
            <person name="Klingl A."/>
            <person name="Woyke T."/>
            <person name="Ryan C.M."/>
            <person name="Banfield J.F."/>
        </authorList>
    </citation>
    <scope>NUCLEOTIDE SEQUENCE [LARGE SCALE GENOMIC DNA]</scope>
</reference>
<dbReference type="SFLD" id="SFLDS00029">
    <property type="entry name" value="Radical_SAM"/>
    <property type="match status" value="1"/>
</dbReference>
<dbReference type="Pfam" id="PF04055">
    <property type="entry name" value="Radical_SAM"/>
    <property type="match status" value="1"/>
</dbReference>
<feature type="domain" description="Radical SAM core" evidence="7">
    <location>
        <begin position="29"/>
        <end position="246"/>
    </location>
</feature>